<proteinExistence type="predicted"/>
<evidence type="ECO:0000313" key="1">
    <source>
        <dbReference type="EMBL" id="CBS91071.1"/>
    </source>
</evidence>
<reference evidence="2" key="1">
    <citation type="journal article" date="2011" name="PLoS Genet.">
        <title>Azospirillum genomes reveal transition of bacteria from aquatic to terrestrial environments.</title>
        <authorList>
            <person name="Wisniewski-Dye F."/>
            <person name="Borziak K."/>
            <person name="Khalsa-Moyers G."/>
            <person name="Alexandre G."/>
            <person name="Sukharnikov L.O."/>
            <person name="Wuichet K."/>
            <person name="Hurst G.B."/>
            <person name="McDonald W.H."/>
            <person name="Robertson J.S."/>
            <person name="Barbe V."/>
            <person name="Calteau A."/>
            <person name="Rouy Z."/>
            <person name="Mangenot S."/>
            <person name="Prigent-Combaret C."/>
            <person name="Normand P."/>
            <person name="Boyer M."/>
            <person name="Siguier P."/>
            <person name="Dessaux Y."/>
            <person name="Elmerich C."/>
            <person name="Condemine G."/>
            <person name="Krishnen G."/>
            <person name="Kennedy I."/>
            <person name="Paterson A.H."/>
            <person name="Gonzalez V."/>
            <person name="Mavingui P."/>
            <person name="Zhulin I.B."/>
        </authorList>
    </citation>
    <scope>NUCLEOTIDE SEQUENCE [LARGE SCALE GENOMIC DNA]</scope>
    <source>
        <strain evidence="2">4B</strain>
    </source>
</reference>
<dbReference type="Proteomes" id="UP000005667">
    <property type="component" value="Plasmid AZO_p5"/>
</dbReference>
<dbReference type="AlphaFoldDB" id="G7ZHQ8"/>
<dbReference type="HOGENOM" id="CLU_3431783_0_0_5"/>
<keyword evidence="2" id="KW-1185">Reference proteome</keyword>
<accession>G7ZHQ8</accession>
<dbReference type="EMBL" id="FQ311873">
    <property type="protein sequence ID" value="CBS91071.1"/>
    <property type="molecule type" value="Genomic_DNA"/>
</dbReference>
<geneLocation type="plasmid" evidence="1 2">
    <name>AZO_p5</name>
</geneLocation>
<name>G7ZHQ8_AZOL4</name>
<protein>
    <submittedName>
        <fullName evidence="1">Uncharacterized protein</fullName>
    </submittedName>
</protein>
<dbReference type="KEGG" id="ali:AZOLI_p50065"/>
<keyword evidence="1" id="KW-0614">Plasmid</keyword>
<organism evidence="1 2">
    <name type="scientific">Azospirillum lipoferum (strain 4B)</name>
    <dbReference type="NCBI Taxonomy" id="862719"/>
    <lineage>
        <taxon>Bacteria</taxon>
        <taxon>Pseudomonadati</taxon>
        <taxon>Pseudomonadota</taxon>
        <taxon>Alphaproteobacteria</taxon>
        <taxon>Rhodospirillales</taxon>
        <taxon>Azospirillaceae</taxon>
        <taxon>Azospirillum</taxon>
    </lineage>
</organism>
<evidence type="ECO:0000313" key="2">
    <source>
        <dbReference type="Proteomes" id="UP000005667"/>
    </source>
</evidence>
<gene>
    <name evidence="1" type="ordered locus">AZOLI_p50065</name>
</gene>
<sequence length="17" mass="1971">MHNELGGFGSYRHESYS</sequence>